<evidence type="ECO:0000256" key="1">
    <source>
        <dbReference type="SAM" id="MobiDB-lite"/>
    </source>
</evidence>
<dbReference type="Proteomes" id="UP001055712">
    <property type="component" value="Unassembled WGS sequence"/>
</dbReference>
<proteinExistence type="predicted"/>
<evidence type="ECO:0000313" key="3">
    <source>
        <dbReference type="Proteomes" id="UP001055712"/>
    </source>
</evidence>
<protein>
    <submittedName>
        <fullName evidence="2">Uncharacterized protein</fullName>
    </submittedName>
</protein>
<organism evidence="2 3">
    <name type="scientific">Chlorella vulgaris</name>
    <name type="common">Green alga</name>
    <dbReference type="NCBI Taxonomy" id="3077"/>
    <lineage>
        <taxon>Eukaryota</taxon>
        <taxon>Viridiplantae</taxon>
        <taxon>Chlorophyta</taxon>
        <taxon>core chlorophytes</taxon>
        <taxon>Trebouxiophyceae</taxon>
        <taxon>Chlorellales</taxon>
        <taxon>Chlorellaceae</taxon>
        <taxon>Chlorella clade</taxon>
        <taxon>Chlorella</taxon>
    </lineage>
</organism>
<comment type="caution">
    <text evidence="2">The sequence shown here is derived from an EMBL/GenBank/DDBJ whole genome shotgun (WGS) entry which is preliminary data.</text>
</comment>
<evidence type="ECO:0000313" key="2">
    <source>
        <dbReference type="EMBL" id="KAI3427181.1"/>
    </source>
</evidence>
<keyword evidence="3" id="KW-1185">Reference proteome</keyword>
<dbReference type="Gene3D" id="1.25.10.10">
    <property type="entry name" value="Leucine-rich Repeat Variant"/>
    <property type="match status" value="2"/>
</dbReference>
<dbReference type="InterPro" id="IPR011989">
    <property type="entry name" value="ARM-like"/>
</dbReference>
<accession>A0A9D4TJJ3</accession>
<dbReference type="OrthoDB" id="515146at2759"/>
<name>A0A9D4TJJ3_CHLVU</name>
<feature type="region of interest" description="Disordered" evidence="1">
    <location>
        <begin position="309"/>
        <end position="332"/>
    </location>
</feature>
<sequence>MNLFTWFQARPAWAWQPGSGPPPVHVLNAAAEALQRPGARAAARRRQVLQQLADLTDPASRQQGWQRAAAAATALALHPGVLDAVAEAVMPDGSPTEEMVEAAAALIIRVAAVSAAAAAAVGDSALVGSLAALLEAPSTQVSPNSKLDVLECFRKIASRASTRAALEREHAAAAVVSTLRGAVEVGDWALAGEAAWALELMAGYSRSLTRAIREAGGVEAVLALLAAARAQEPEMRELLRDEEVAVAAHSALHALLVLLTDHRNRGRLLRAGGAQQLAAAFQDERLDWEGREQAATMLQELAAALEVEEAPPATPAAAAGAATPGGGPSGGAARLRLAQQHGQAAAVSQEEVWKATLLPAMVAVLLKRRGAAMQESKEAAAGVLLAYGSRGPRFASHVGQAGALAPLLQLLAAGLQLAGGERRAAVAALQALEPLAADPGCQKQLLEDCVRGSGPLDLLGLLRPALLAVAAAEEELPAYRPLSGGSGGGGGTWQVVAAGWHAALVAARLCGARQPRLQDAAVARGLLPPLARFVQAAAPLLPPLLGGTLGPAAAAGPHEAGLTSHAAAEAFAMSVRCEVAALLRHLSMRSAHHPALRACPGLLPSLAALLQPGAAVWAELREAARRVLINLGQLQDTYRPLSAYSPQQLAALLAAQGIEARGVVEQSVTGSQFVSMTDEQLRGLAPTGQQPRVQRLLAAHEVFSDIDDCGPRSGAVGLAKLQSWLEARGFRDAEVVPLAVSLMELMDGDRDDAVYLPDFLQCYDEFLARTNSDVQPASKRRRTGGFSFAG</sequence>
<reference evidence="2" key="1">
    <citation type="journal article" date="2019" name="Plant J.">
        <title>Chlorella vulgaris genome assembly and annotation reveals the molecular basis for metabolic acclimation to high light conditions.</title>
        <authorList>
            <person name="Cecchin M."/>
            <person name="Marcolungo L."/>
            <person name="Rossato M."/>
            <person name="Girolomoni L."/>
            <person name="Cosentino E."/>
            <person name="Cuine S."/>
            <person name="Li-Beisson Y."/>
            <person name="Delledonne M."/>
            <person name="Ballottari M."/>
        </authorList>
    </citation>
    <scope>NUCLEOTIDE SEQUENCE</scope>
    <source>
        <strain evidence="2">211/11P</strain>
    </source>
</reference>
<dbReference type="AlphaFoldDB" id="A0A9D4TJJ3"/>
<gene>
    <name evidence="2" type="ORF">D9Q98_007118</name>
</gene>
<dbReference type="EMBL" id="SIDB01000010">
    <property type="protein sequence ID" value="KAI3427181.1"/>
    <property type="molecule type" value="Genomic_DNA"/>
</dbReference>
<dbReference type="InterPro" id="IPR016024">
    <property type="entry name" value="ARM-type_fold"/>
</dbReference>
<dbReference type="SUPFAM" id="SSF48371">
    <property type="entry name" value="ARM repeat"/>
    <property type="match status" value="1"/>
</dbReference>
<reference evidence="2" key="2">
    <citation type="submission" date="2020-11" db="EMBL/GenBank/DDBJ databases">
        <authorList>
            <person name="Cecchin M."/>
            <person name="Marcolungo L."/>
            <person name="Rossato M."/>
            <person name="Girolomoni L."/>
            <person name="Cosentino E."/>
            <person name="Cuine S."/>
            <person name="Li-Beisson Y."/>
            <person name="Delledonne M."/>
            <person name="Ballottari M."/>
        </authorList>
    </citation>
    <scope>NUCLEOTIDE SEQUENCE</scope>
    <source>
        <strain evidence="2">211/11P</strain>
        <tissue evidence="2">Whole cell</tissue>
    </source>
</reference>